<dbReference type="GO" id="GO:0030435">
    <property type="term" value="P:sporulation resulting in formation of a cellular spore"/>
    <property type="evidence" value="ECO:0007669"/>
    <property type="project" value="UniProtKB-KW"/>
</dbReference>
<keyword evidence="3" id="KW-0677">Repeat</keyword>
<sequence>MAKFNQQPNKTSAGTNIQEVRQQNASAGAGAAGQFGTEFASETNAAEVRQQNARSAQAGGGAGAAGQFGTEFGSETNASEVRQQNQQAESKKNQNAGKSGQS</sequence>
<dbReference type="STRING" id="1193713.GCA_001636315_03868"/>
<evidence type="ECO:0000313" key="6">
    <source>
        <dbReference type="EMBL" id="AZU60976.1"/>
    </source>
</evidence>
<keyword evidence="7" id="KW-1185">Reference proteome</keyword>
<reference evidence="6 7" key="1">
    <citation type="submission" date="2017-07" db="EMBL/GenBank/DDBJ databases">
        <title>The complete genome sequence of Bacillus mesonae strain H20-5, an efficient strain improving plant abiotic stress resistance.</title>
        <authorList>
            <person name="Kim S.Y."/>
            <person name="Song H."/>
            <person name="Sang M.K."/>
            <person name="Weon H.-Y."/>
            <person name="Song J."/>
        </authorList>
    </citation>
    <scope>NUCLEOTIDE SEQUENCE [LARGE SCALE GENOMIC DNA]</scope>
    <source>
        <strain evidence="6 7">H20-5</strain>
    </source>
</reference>
<protein>
    <recommendedName>
        <fullName evidence="2">Small, acid-soluble spore protein gamma-type</fullName>
    </recommendedName>
</protein>
<feature type="compositionally biased region" description="Polar residues" evidence="5">
    <location>
        <begin position="40"/>
        <end position="55"/>
    </location>
</feature>
<organism evidence="6 7">
    <name type="scientific">Neobacillus mesonae</name>
    <dbReference type="NCBI Taxonomy" id="1193713"/>
    <lineage>
        <taxon>Bacteria</taxon>
        <taxon>Bacillati</taxon>
        <taxon>Bacillota</taxon>
        <taxon>Bacilli</taxon>
        <taxon>Bacillales</taxon>
        <taxon>Bacillaceae</taxon>
        <taxon>Neobacillus</taxon>
    </lineage>
</organism>
<proteinExistence type="inferred from homology"/>
<dbReference type="InterPro" id="IPR006341">
    <property type="entry name" value="Spore_gamma"/>
</dbReference>
<accession>A0A3T0HV67</accession>
<feature type="compositionally biased region" description="Polar residues" evidence="5">
    <location>
        <begin position="73"/>
        <end position="102"/>
    </location>
</feature>
<dbReference type="NCBIfam" id="TIGR01442">
    <property type="entry name" value="SASP_gamma"/>
    <property type="match status" value="1"/>
</dbReference>
<feature type="region of interest" description="Disordered" evidence="5">
    <location>
        <begin position="1"/>
        <end position="102"/>
    </location>
</feature>
<dbReference type="OrthoDB" id="2456029at2"/>
<dbReference type="Pfam" id="PF04259">
    <property type="entry name" value="SASP_gamma"/>
    <property type="match status" value="1"/>
</dbReference>
<comment type="similarity">
    <text evidence="1">Belongs to the gamma-type SASP family.</text>
</comment>
<evidence type="ECO:0000313" key="7">
    <source>
        <dbReference type="Proteomes" id="UP000282892"/>
    </source>
</evidence>
<name>A0A3T0HV67_9BACI</name>
<dbReference type="KEGG" id="nmk:CHR53_06675"/>
<dbReference type="AlphaFoldDB" id="A0A3T0HV67"/>
<evidence type="ECO:0000256" key="3">
    <source>
        <dbReference type="ARBA" id="ARBA00022737"/>
    </source>
</evidence>
<dbReference type="RefSeq" id="WP_066394079.1">
    <property type="nucleotide sequence ID" value="NZ_CP022572.1"/>
</dbReference>
<dbReference type="Proteomes" id="UP000282892">
    <property type="component" value="Chromosome"/>
</dbReference>
<evidence type="ECO:0000256" key="1">
    <source>
        <dbReference type="ARBA" id="ARBA00006710"/>
    </source>
</evidence>
<keyword evidence="4" id="KW-0749">Sporulation</keyword>
<evidence type="ECO:0000256" key="5">
    <source>
        <dbReference type="SAM" id="MobiDB-lite"/>
    </source>
</evidence>
<feature type="compositionally biased region" description="Polar residues" evidence="5">
    <location>
        <begin position="1"/>
        <end position="24"/>
    </location>
</feature>
<evidence type="ECO:0000256" key="2">
    <source>
        <dbReference type="ARBA" id="ARBA00014721"/>
    </source>
</evidence>
<evidence type="ECO:0000256" key="4">
    <source>
        <dbReference type="ARBA" id="ARBA00022969"/>
    </source>
</evidence>
<gene>
    <name evidence="6" type="ORF">CHR53_06675</name>
</gene>
<dbReference type="EMBL" id="CP022572">
    <property type="protein sequence ID" value="AZU60976.1"/>
    <property type="molecule type" value="Genomic_DNA"/>
</dbReference>